<dbReference type="EMBL" id="FUEG01000002">
    <property type="protein sequence ID" value="SJK99689.1"/>
    <property type="molecule type" value="Genomic_DNA"/>
</dbReference>
<organism evidence="1 2">
    <name type="scientific">Armillaria ostoyae</name>
    <name type="common">Armillaria root rot fungus</name>
    <dbReference type="NCBI Taxonomy" id="47428"/>
    <lineage>
        <taxon>Eukaryota</taxon>
        <taxon>Fungi</taxon>
        <taxon>Dikarya</taxon>
        <taxon>Basidiomycota</taxon>
        <taxon>Agaricomycotina</taxon>
        <taxon>Agaricomycetes</taxon>
        <taxon>Agaricomycetidae</taxon>
        <taxon>Agaricales</taxon>
        <taxon>Marasmiineae</taxon>
        <taxon>Physalacriaceae</taxon>
        <taxon>Armillaria</taxon>
    </lineage>
</organism>
<evidence type="ECO:0000313" key="2">
    <source>
        <dbReference type="Proteomes" id="UP000219338"/>
    </source>
</evidence>
<evidence type="ECO:0000313" key="1">
    <source>
        <dbReference type="EMBL" id="SJK99689.1"/>
    </source>
</evidence>
<keyword evidence="2" id="KW-1185">Reference proteome</keyword>
<sequence length="85" mass="9439">MSGDITAVFRLEFVAGITLRISIDSSSLIEIGRRPQRSTTQIWLTGREIKIMLIAFASSQHQLQSDPLTANYVSNTGSTNDHDKM</sequence>
<dbReference type="AlphaFoldDB" id="A0A284QTC8"/>
<name>A0A284QTC8_ARMOS</name>
<protein>
    <submittedName>
        <fullName evidence="1">Uncharacterized protein</fullName>
    </submittedName>
</protein>
<gene>
    <name evidence="1" type="ORF">ARMOST_03000</name>
</gene>
<accession>A0A284QTC8</accession>
<proteinExistence type="predicted"/>
<dbReference type="Proteomes" id="UP000219338">
    <property type="component" value="Unassembled WGS sequence"/>
</dbReference>
<reference evidence="2" key="1">
    <citation type="journal article" date="2017" name="Nat. Ecol. Evol.">
        <title>Genome expansion and lineage-specific genetic innovations in the forest pathogenic fungi Armillaria.</title>
        <authorList>
            <person name="Sipos G."/>
            <person name="Prasanna A.N."/>
            <person name="Walter M.C."/>
            <person name="O'Connor E."/>
            <person name="Balint B."/>
            <person name="Krizsan K."/>
            <person name="Kiss B."/>
            <person name="Hess J."/>
            <person name="Varga T."/>
            <person name="Slot J."/>
            <person name="Riley R."/>
            <person name="Boka B."/>
            <person name="Rigling D."/>
            <person name="Barry K."/>
            <person name="Lee J."/>
            <person name="Mihaltcheva S."/>
            <person name="LaButti K."/>
            <person name="Lipzen A."/>
            <person name="Waldron R."/>
            <person name="Moloney N.M."/>
            <person name="Sperisen C."/>
            <person name="Kredics L."/>
            <person name="Vagvoelgyi C."/>
            <person name="Patrignani A."/>
            <person name="Fitzpatrick D."/>
            <person name="Nagy I."/>
            <person name="Doyle S."/>
            <person name="Anderson J.B."/>
            <person name="Grigoriev I.V."/>
            <person name="Gueldener U."/>
            <person name="Muensterkoetter M."/>
            <person name="Nagy L.G."/>
        </authorList>
    </citation>
    <scope>NUCLEOTIDE SEQUENCE [LARGE SCALE GENOMIC DNA]</scope>
    <source>
        <strain evidence="2">C18/9</strain>
    </source>
</reference>